<organism evidence="2">
    <name type="scientific">Aerophobetes bacterium</name>
    <dbReference type="NCBI Taxonomy" id="2030807"/>
    <lineage>
        <taxon>Bacteria</taxon>
        <taxon>Candidatus Aerophobota</taxon>
    </lineage>
</organism>
<evidence type="ECO:0000256" key="1">
    <source>
        <dbReference type="SAM" id="SignalP"/>
    </source>
</evidence>
<reference evidence="2" key="1">
    <citation type="journal article" date="2020" name="mSystems">
        <title>Genome- and Community-Level Interaction Insights into Carbon Utilization and Element Cycling Functions of Hydrothermarchaeota in Hydrothermal Sediment.</title>
        <authorList>
            <person name="Zhou Z."/>
            <person name="Liu Y."/>
            <person name="Xu W."/>
            <person name="Pan J."/>
            <person name="Luo Z.H."/>
            <person name="Li M."/>
        </authorList>
    </citation>
    <scope>NUCLEOTIDE SEQUENCE [LARGE SCALE GENOMIC DNA]</scope>
    <source>
        <strain evidence="2">HyVt-92</strain>
    </source>
</reference>
<feature type="signal peptide" evidence="1">
    <location>
        <begin position="1"/>
        <end position="27"/>
    </location>
</feature>
<proteinExistence type="predicted"/>
<evidence type="ECO:0008006" key="3">
    <source>
        <dbReference type="Google" id="ProtNLM"/>
    </source>
</evidence>
<protein>
    <recommendedName>
        <fullName evidence="3">Gingipain propeptide domain-containing protein</fullName>
    </recommendedName>
</protein>
<feature type="chain" id="PRO_5031052761" description="Gingipain propeptide domain-containing protein" evidence="1">
    <location>
        <begin position="28"/>
        <end position="352"/>
    </location>
</feature>
<keyword evidence="1" id="KW-0732">Signal</keyword>
<dbReference type="AlphaFoldDB" id="A0A7V5HZZ5"/>
<accession>A0A7V5HZZ5</accession>
<name>A0A7V5HZZ5_UNCAE</name>
<sequence length="352" mass="40579">MRKHFLFSSCLLALLALIILTPWIAFSQEKEEDLTKLPTIVVKGKDRSYLQIIRPKEISYMPYRGRKKKSEIFYPVKLPPKETYREIFFFKPYIKAKLIAPEIIEKPPPAKIPQVFLSREYRAKEPAAAIKKERIEKFFPEIILPKKGVVRKRLILYLPEVKVPEKPRIEFLISGIYPKPVPLLSPEYPTLGEIKPGYPKEFSMQKSYIEPYLKKAEERKTPLVIKAAGFPEIIEEKTLIRPPLTVPPLERVSLSEKIEKQKYPGLFLSLGLDDKSGFSYGINYGGEREDRRYLLTFKREFSPSYMIYTPDDETLSKDKDLIKADIGWGSVGVDDTNLVLKADHSSLDLPGA</sequence>
<comment type="caution">
    <text evidence="2">The sequence shown here is derived from an EMBL/GenBank/DDBJ whole genome shotgun (WGS) entry which is preliminary data.</text>
</comment>
<gene>
    <name evidence="2" type="ORF">ENL39_00510</name>
</gene>
<feature type="non-terminal residue" evidence="2">
    <location>
        <position position="352"/>
    </location>
</feature>
<dbReference type="Proteomes" id="UP000886070">
    <property type="component" value="Unassembled WGS sequence"/>
</dbReference>
<evidence type="ECO:0000313" key="2">
    <source>
        <dbReference type="EMBL" id="HHF97957.1"/>
    </source>
</evidence>
<dbReference type="EMBL" id="DRTT01000010">
    <property type="protein sequence ID" value="HHF97957.1"/>
    <property type="molecule type" value="Genomic_DNA"/>
</dbReference>